<organism evidence="2 3">
    <name type="scientific">Chryseobacterium mucoviscidosis</name>
    <dbReference type="NCBI Taxonomy" id="1945581"/>
    <lineage>
        <taxon>Bacteria</taxon>
        <taxon>Pseudomonadati</taxon>
        <taxon>Bacteroidota</taxon>
        <taxon>Flavobacteriia</taxon>
        <taxon>Flavobacteriales</taxon>
        <taxon>Weeksellaceae</taxon>
        <taxon>Chryseobacterium group</taxon>
        <taxon>Chryseobacterium</taxon>
    </lineage>
</organism>
<dbReference type="Proteomes" id="UP000196355">
    <property type="component" value="Unassembled WGS sequence"/>
</dbReference>
<evidence type="ECO:0000313" key="2">
    <source>
        <dbReference type="EMBL" id="OVE58505.1"/>
    </source>
</evidence>
<evidence type="ECO:0000313" key="3">
    <source>
        <dbReference type="Proteomes" id="UP000196355"/>
    </source>
</evidence>
<reference evidence="3" key="1">
    <citation type="submission" date="2017-02" db="EMBL/GenBank/DDBJ databases">
        <authorList>
            <person name="Tetz G."/>
            <person name="Tetz V."/>
        </authorList>
    </citation>
    <scope>NUCLEOTIDE SEQUENCE [LARGE SCALE GENOMIC DNA]</scope>
    <source>
        <strain evidence="3">VT16-26</strain>
    </source>
</reference>
<dbReference type="AlphaFoldDB" id="A0A202C4I5"/>
<feature type="transmembrane region" description="Helical" evidence="1">
    <location>
        <begin position="7"/>
        <end position="29"/>
    </location>
</feature>
<feature type="transmembrane region" description="Helical" evidence="1">
    <location>
        <begin position="96"/>
        <end position="114"/>
    </location>
</feature>
<dbReference type="EMBL" id="MVAG01000105">
    <property type="protein sequence ID" value="OVE58505.1"/>
    <property type="molecule type" value="Genomic_DNA"/>
</dbReference>
<sequence>MKLYKVIFSFSILLFLGYLIFLAVKFSSIRETIPIHYSSEGADGFGSKIFLWFEAAINAIILIFIGLILLFPEKMFRKTDEYLESSLEAAIKNRQIFLSVLSVLITLVFCGLSLKEIMP</sequence>
<protein>
    <recommendedName>
        <fullName evidence="4">DUF1648 domain-containing protein</fullName>
    </recommendedName>
</protein>
<keyword evidence="1" id="KW-0812">Transmembrane</keyword>
<accession>A0A202C4I5</accession>
<evidence type="ECO:0008006" key="4">
    <source>
        <dbReference type="Google" id="ProtNLM"/>
    </source>
</evidence>
<dbReference type="RefSeq" id="WP_087708287.1">
    <property type="nucleotide sequence ID" value="NZ_MVAG01000105.1"/>
</dbReference>
<keyword evidence="3" id="KW-1185">Reference proteome</keyword>
<name>A0A202C4I5_9FLAO</name>
<comment type="caution">
    <text evidence="2">The sequence shown here is derived from an EMBL/GenBank/DDBJ whole genome shotgun (WGS) entry which is preliminary data.</text>
</comment>
<gene>
    <name evidence="2" type="ORF">B0E34_07420</name>
</gene>
<feature type="transmembrane region" description="Helical" evidence="1">
    <location>
        <begin position="49"/>
        <end position="71"/>
    </location>
</feature>
<keyword evidence="1" id="KW-0472">Membrane</keyword>
<keyword evidence="1" id="KW-1133">Transmembrane helix</keyword>
<proteinExistence type="predicted"/>
<evidence type="ECO:0000256" key="1">
    <source>
        <dbReference type="SAM" id="Phobius"/>
    </source>
</evidence>